<protein>
    <submittedName>
        <fullName evidence="2">NAD(P)H-binding protein</fullName>
    </submittedName>
</protein>
<name>A0ABZ1INF3_9PSEU</name>
<dbReference type="InterPro" id="IPR016040">
    <property type="entry name" value="NAD(P)-bd_dom"/>
</dbReference>
<reference evidence="2 3" key="1">
    <citation type="journal article" date="2015" name="Int. J. Syst. Evol. Microbiol.">
        <title>Amycolatopsis rhabdoformis sp. nov., an actinomycete isolated from a tropical forest soil.</title>
        <authorList>
            <person name="Souza W.R."/>
            <person name="Silva R.E."/>
            <person name="Goodfellow M."/>
            <person name="Busarakam K."/>
            <person name="Figueiro F.S."/>
            <person name="Ferreira D."/>
            <person name="Rodrigues-Filho E."/>
            <person name="Moraes L.A.B."/>
            <person name="Zucchi T.D."/>
        </authorList>
    </citation>
    <scope>NUCLEOTIDE SEQUENCE [LARGE SCALE GENOMIC DNA]</scope>
    <source>
        <strain evidence="2 3">NCIMB 14900</strain>
    </source>
</reference>
<gene>
    <name evidence="2" type="ORF">VSH64_23495</name>
</gene>
<proteinExistence type="predicted"/>
<dbReference type="Gene3D" id="3.40.50.720">
    <property type="entry name" value="NAD(P)-binding Rossmann-like Domain"/>
    <property type="match status" value="1"/>
</dbReference>
<dbReference type="InterPro" id="IPR036291">
    <property type="entry name" value="NAD(P)-bd_dom_sf"/>
</dbReference>
<evidence type="ECO:0000259" key="1">
    <source>
        <dbReference type="Pfam" id="PF13460"/>
    </source>
</evidence>
<dbReference type="Gene3D" id="3.90.25.10">
    <property type="entry name" value="UDP-galactose 4-epimerase, domain 1"/>
    <property type="match status" value="1"/>
</dbReference>
<keyword evidence="3" id="KW-1185">Reference proteome</keyword>
<dbReference type="RefSeq" id="WP_326837806.1">
    <property type="nucleotide sequence ID" value="NZ_CP142149.1"/>
</dbReference>
<dbReference type="Pfam" id="PF13460">
    <property type="entry name" value="NAD_binding_10"/>
    <property type="match status" value="1"/>
</dbReference>
<dbReference type="InterPro" id="IPR051604">
    <property type="entry name" value="Ergot_Alk_Oxidoreductase"/>
</dbReference>
<dbReference type="EMBL" id="CP142149">
    <property type="protein sequence ID" value="WSE34999.1"/>
    <property type="molecule type" value="Genomic_DNA"/>
</dbReference>
<feature type="domain" description="NAD(P)-binding" evidence="1">
    <location>
        <begin position="7"/>
        <end position="76"/>
    </location>
</feature>
<evidence type="ECO:0000313" key="3">
    <source>
        <dbReference type="Proteomes" id="UP001330812"/>
    </source>
</evidence>
<sequence length="184" mass="20223">MATPTVARAEQVVRESGRRWTILRPNWLMQNFDEDDAVYARAIRDEDELYAGSGSHRAGFVDTRDVADAAVAVLTTDGHHGHGYDLTGPQSLTFAEVAEMLSGASGRAIRHVDADLGTHRAHFARSGRPDAWVDHMMELFAFVRADVFDDVTDDVRRLTGHAPRSLDSYAREVFAPTSPASSIA</sequence>
<organism evidence="2 3">
    <name type="scientific">Amycolatopsis rhabdoformis</name>
    <dbReference type="NCBI Taxonomy" id="1448059"/>
    <lineage>
        <taxon>Bacteria</taxon>
        <taxon>Bacillati</taxon>
        <taxon>Actinomycetota</taxon>
        <taxon>Actinomycetes</taxon>
        <taxon>Pseudonocardiales</taxon>
        <taxon>Pseudonocardiaceae</taxon>
        <taxon>Amycolatopsis</taxon>
    </lineage>
</organism>
<accession>A0ABZ1INF3</accession>
<evidence type="ECO:0000313" key="2">
    <source>
        <dbReference type="EMBL" id="WSE34999.1"/>
    </source>
</evidence>
<dbReference type="PANTHER" id="PTHR43162">
    <property type="match status" value="1"/>
</dbReference>
<dbReference type="SUPFAM" id="SSF51735">
    <property type="entry name" value="NAD(P)-binding Rossmann-fold domains"/>
    <property type="match status" value="1"/>
</dbReference>
<dbReference type="PANTHER" id="PTHR43162:SF1">
    <property type="entry name" value="PRESTALK A DIFFERENTIATION PROTEIN A"/>
    <property type="match status" value="1"/>
</dbReference>
<dbReference type="Proteomes" id="UP001330812">
    <property type="component" value="Chromosome"/>
</dbReference>